<keyword evidence="4" id="KW-1003">Cell membrane</keyword>
<feature type="transmembrane region" description="Helical" evidence="8">
    <location>
        <begin position="33"/>
        <end position="56"/>
    </location>
</feature>
<dbReference type="PANTHER" id="PTHR23502">
    <property type="entry name" value="MAJOR FACILITATOR SUPERFAMILY"/>
    <property type="match status" value="1"/>
</dbReference>
<feature type="transmembrane region" description="Helical" evidence="8">
    <location>
        <begin position="228"/>
        <end position="255"/>
    </location>
</feature>
<proteinExistence type="inferred from homology"/>
<dbReference type="InterPro" id="IPR004812">
    <property type="entry name" value="Efflux_drug-R_Bcr/CmlA"/>
</dbReference>
<evidence type="ECO:0000313" key="10">
    <source>
        <dbReference type="EMBL" id="GAA5034544.1"/>
    </source>
</evidence>
<dbReference type="Proteomes" id="UP001500427">
    <property type="component" value="Unassembled WGS sequence"/>
</dbReference>
<feature type="transmembrane region" description="Helical" evidence="8">
    <location>
        <begin position="330"/>
        <end position="356"/>
    </location>
</feature>
<protein>
    <submittedName>
        <fullName evidence="10">Multidrug effflux MFS transporter</fullName>
    </submittedName>
</protein>
<keyword evidence="5 8" id="KW-0812">Transmembrane</keyword>
<comment type="similarity">
    <text evidence="2">Belongs to the major facilitator superfamily. Bcr/CmlA family.</text>
</comment>
<evidence type="ECO:0000313" key="11">
    <source>
        <dbReference type="Proteomes" id="UP001500427"/>
    </source>
</evidence>
<feature type="transmembrane region" description="Helical" evidence="8">
    <location>
        <begin position="302"/>
        <end position="324"/>
    </location>
</feature>
<dbReference type="PANTHER" id="PTHR23502:SF132">
    <property type="entry name" value="POLYAMINE TRANSPORTER 2-RELATED"/>
    <property type="match status" value="1"/>
</dbReference>
<keyword evidence="7 8" id="KW-0472">Membrane</keyword>
<comment type="subcellular location">
    <subcellularLocation>
        <location evidence="1">Cell membrane</location>
        <topology evidence="1">Multi-pass membrane protein</topology>
    </subcellularLocation>
</comment>
<feature type="domain" description="Major facilitator superfamily (MFS) profile" evidence="9">
    <location>
        <begin position="33"/>
        <end position="418"/>
    </location>
</feature>
<feature type="transmembrane region" description="Helical" evidence="8">
    <location>
        <begin position="68"/>
        <end position="87"/>
    </location>
</feature>
<keyword evidence="11" id="KW-1185">Reference proteome</keyword>
<dbReference type="InterPro" id="IPR036259">
    <property type="entry name" value="MFS_trans_sf"/>
</dbReference>
<feature type="transmembrane region" description="Helical" evidence="8">
    <location>
        <begin position="187"/>
        <end position="207"/>
    </location>
</feature>
<dbReference type="EMBL" id="BAABIW010000026">
    <property type="protein sequence ID" value="GAA5034544.1"/>
    <property type="molecule type" value="Genomic_DNA"/>
</dbReference>
<keyword evidence="6 8" id="KW-1133">Transmembrane helix</keyword>
<comment type="caution">
    <text evidence="10">The sequence shown here is derived from an EMBL/GenBank/DDBJ whole genome shotgun (WGS) entry which is preliminary data.</text>
</comment>
<dbReference type="CDD" id="cd17320">
    <property type="entry name" value="MFS_MdfA_MDR_like"/>
    <property type="match status" value="1"/>
</dbReference>
<evidence type="ECO:0000256" key="6">
    <source>
        <dbReference type="ARBA" id="ARBA00022989"/>
    </source>
</evidence>
<reference evidence="11" key="1">
    <citation type="journal article" date="2019" name="Int. J. Syst. Evol. Microbiol.">
        <title>The Global Catalogue of Microorganisms (GCM) 10K type strain sequencing project: providing services to taxonomists for standard genome sequencing and annotation.</title>
        <authorList>
            <consortium name="The Broad Institute Genomics Platform"/>
            <consortium name="The Broad Institute Genome Sequencing Center for Infectious Disease"/>
            <person name="Wu L."/>
            <person name="Ma J."/>
        </authorList>
    </citation>
    <scope>NUCLEOTIDE SEQUENCE [LARGE SCALE GENOMIC DNA]</scope>
    <source>
        <strain evidence="11">JCM 17687</strain>
    </source>
</reference>
<evidence type="ECO:0000256" key="3">
    <source>
        <dbReference type="ARBA" id="ARBA00022448"/>
    </source>
</evidence>
<keyword evidence="3" id="KW-0813">Transport</keyword>
<gene>
    <name evidence="10" type="ORF">GCM10023258_35390</name>
</gene>
<dbReference type="NCBIfam" id="TIGR00710">
    <property type="entry name" value="efflux_Bcr_CflA"/>
    <property type="match status" value="1"/>
</dbReference>
<name>A0ABP9JKK7_9MICO</name>
<evidence type="ECO:0000256" key="4">
    <source>
        <dbReference type="ARBA" id="ARBA00022475"/>
    </source>
</evidence>
<feature type="transmembrane region" description="Helical" evidence="8">
    <location>
        <begin position="99"/>
        <end position="118"/>
    </location>
</feature>
<feature type="transmembrane region" description="Helical" evidence="8">
    <location>
        <begin position="395"/>
        <end position="413"/>
    </location>
</feature>
<dbReference type="Pfam" id="PF07690">
    <property type="entry name" value="MFS_1"/>
    <property type="match status" value="1"/>
</dbReference>
<dbReference type="RefSeq" id="WP_345508842.1">
    <property type="nucleotide sequence ID" value="NZ_BAABIW010000026.1"/>
</dbReference>
<evidence type="ECO:0000256" key="5">
    <source>
        <dbReference type="ARBA" id="ARBA00022692"/>
    </source>
</evidence>
<organism evidence="10 11">
    <name type="scientific">Terrabacter aeriphilus</name>
    <dbReference type="NCBI Taxonomy" id="515662"/>
    <lineage>
        <taxon>Bacteria</taxon>
        <taxon>Bacillati</taxon>
        <taxon>Actinomycetota</taxon>
        <taxon>Actinomycetes</taxon>
        <taxon>Micrococcales</taxon>
        <taxon>Intrasporangiaceae</taxon>
        <taxon>Terrabacter</taxon>
    </lineage>
</organism>
<evidence type="ECO:0000256" key="8">
    <source>
        <dbReference type="SAM" id="Phobius"/>
    </source>
</evidence>
<feature type="transmembrane region" description="Helical" evidence="8">
    <location>
        <begin position="275"/>
        <end position="295"/>
    </location>
</feature>
<feature type="transmembrane region" description="Helical" evidence="8">
    <location>
        <begin position="368"/>
        <end position="389"/>
    </location>
</feature>
<accession>A0ABP9JKK7</accession>
<dbReference type="InterPro" id="IPR020846">
    <property type="entry name" value="MFS_dom"/>
</dbReference>
<dbReference type="SUPFAM" id="SSF103473">
    <property type="entry name" value="MFS general substrate transporter"/>
    <property type="match status" value="1"/>
</dbReference>
<evidence type="ECO:0000256" key="7">
    <source>
        <dbReference type="ARBA" id="ARBA00023136"/>
    </source>
</evidence>
<sequence length="440" mass="46100">MTTRTTPTTVPAAAPPIDARAAAPRTALGRLRLVVVLAALTMVGPFTIDAIFPAFAVMTRELDVDAVAMQQTVSVYLAAFAVASLFHGSMSDALGRRRVILAGCLLYAVTSALCALAPSMPLLLGARAAQGLVAGAGMIVGRTVVRDLFDGAHAQRFMSHISMIFAVAPALAPIVGGWILGWGSWRTIFWVLAGYGLVLVVLTLTSLPETHPASRRVPFHPRPLLASFFAAAGDGSVLRLSIAIALNFGALFLYISSAPAIVVDHLGLGERDFGVLFVPLVVTMMVGSFLTGRLAGRVRQGAFVLTGFLVALAGGVFAVVYQALAPTPALPWTVVPVAAASLGVSLVFPILTIALLDLRPRERGAVSSFQSFLSTCVNAVVAGLVSPLVSGSLTTLAVVAGSMTLSALVLWWWHRRRLIRRNAATEVVVPTPAPAPTDQL</sequence>
<feature type="transmembrane region" description="Helical" evidence="8">
    <location>
        <begin position="157"/>
        <end position="181"/>
    </location>
</feature>
<dbReference type="Gene3D" id="1.20.1720.10">
    <property type="entry name" value="Multidrug resistance protein D"/>
    <property type="match status" value="1"/>
</dbReference>
<evidence type="ECO:0000256" key="1">
    <source>
        <dbReference type="ARBA" id="ARBA00004651"/>
    </source>
</evidence>
<evidence type="ECO:0000259" key="9">
    <source>
        <dbReference type="PROSITE" id="PS50850"/>
    </source>
</evidence>
<evidence type="ECO:0000256" key="2">
    <source>
        <dbReference type="ARBA" id="ARBA00006236"/>
    </source>
</evidence>
<dbReference type="InterPro" id="IPR011701">
    <property type="entry name" value="MFS"/>
</dbReference>
<feature type="transmembrane region" description="Helical" evidence="8">
    <location>
        <begin position="124"/>
        <end position="145"/>
    </location>
</feature>
<dbReference type="PROSITE" id="PS50850">
    <property type="entry name" value="MFS"/>
    <property type="match status" value="1"/>
</dbReference>